<feature type="signal peptide" evidence="3">
    <location>
        <begin position="1"/>
        <end position="31"/>
    </location>
</feature>
<accession>A0A4Y7KQ62</accession>
<keyword evidence="2" id="KW-1015">Disulfide bond</keyword>
<reference evidence="4 5" key="1">
    <citation type="journal article" date="2018" name="Science">
        <title>The opium poppy genome and morphinan production.</title>
        <authorList>
            <person name="Guo L."/>
            <person name="Winzer T."/>
            <person name="Yang X."/>
            <person name="Li Y."/>
            <person name="Ning Z."/>
            <person name="He Z."/>
            <person name="Teodor R."/>
            <person name="Lu Y."/>
            <person name="Bowser T.A."/>
            <person name="Graham I.A."/>
            <person name="Ye K."/>
        </authorList>
    </citation>
    <scope>NUCLEOTIDE SEQUENCE [LARGE SCALE GENOMIC DNA]</scope>
    <source>
        <strain evidence="5">cv. HN1</strain>
        <tissue evidence="4">Leaves</tissue>
    </source>
</reference>
<evidence type="ECO:0000256" key="1">
    <source>
        <dbReference type="ARBA" id="ARBA00010049"/>
    </source>
</evidence>
<keyword evidence="3" id="KW-0732">Signal</keyword>
<name>A0A4Y7KQ62_PAPSO</name>
<dbReference type="Gramene" id="RZC74268">
    <property type="protein sequence ID" value="RZC74268"/>
    <property type="gene ID" value="C5167_049746"/>
</dbReference>
<evidence type="ECO:0000256" key="3">
    <source>
        <dbReference type="SAM" id="SignalP"/>
    </source>
</evidence>
<dbReference type="GO" id="GO:0005615">
    <property type="term" value="C:extracellular space"/>
    <property type="evidence" value="ECO:0007669"/>
    <property type="project" value="InterPro"/>
</dbReference>
<dbReference type="PROSITE" id="PS00925">
    <property type="entry name" value="OLEEI"/>
    <property type="match status" value="1"/>
</dbReference>
<feature type="chain" id="PRO_5021198602" evidence="3">
    <location>
        <begin position="32"/>
        <end position="176"/>
    </location>
</feature>
<sequence>MAEFFRSLSTAAIAFLLLFFFSSHFVKYSCAEKYLFVQGKVYCDTCRAAFETELTEYIDGAMVKLECRDIEGGHITYSLEGVTNSTGVYRLPVQGDHAEEICEVFLVKSPLPDCSEILKGGASARVQITSDDGVADNTRYVNSLGFLKTKAIDGCVNTLLEMDLPPEAMVPESTKN</sequence>
<protein>
    <submittedName>
        <fullName evidence="4">Uncharacterized protein</fullName>
    </submittedName>
</protein>
<comment type="similarity">
    <text evidence="1">Belongs to the Ole e I family.</text>
</comment>
<keyword evidence="5" id="KW-1185">Reference proteome</keyword>
<evidence type="ECO:0000313" key="4">
    <source>
        <dbReference type="EMBL" id="RZC74268.1"/>
    </source>
</evidence>
<dbReference type="Proteomes" id="UP000316621">
    <property type="component" value="Chromosome 8"/>
</dbReference>
<dbReference type="Pfam" id="PF01190">
    <property type="entry name" value="Pollen_Ole_e_1"/>
    <property type="match status" value="1"/>
</dbReference>
<gene>
    <name evidence="4" type="ORF">C5167_049746</name>
</gene>
<dbReference type="InterPro" id="IPR006041">
    <property type="entry name" value="Pollen_Ole_e1_allergen"/>
</dbReference>
<dbReference type="EMBL" id="CM010722">
    <property type="protein sequence ID" value="RZC74268.1"/>
    <property type="molecule type" value="Genomic_DNA"/>
</dbReference>
<evidence type="ECO:0000313" key="5">
    <source>
        <dbReference type="Proteomes" id="UP000316621"/>
    </source>
</evidence>
<proteinExistence type="inferred from homology"/>
<dbReference type="OMA" id="VRVECKE"/>
<dbReference type="OrthoDB" id="1888725at2759"/>
<dbReference type="AlphaFoldDB" id="A0A4Y7KQ62"/>
<dbReference type="PANTHER" id="PTHR31614:SF2">
    <property type="entry name" value="F28N24.16 PROTEIN"/>
    <property type="match status" value="1"/>
</dbReference>
<evidence type="ECO:0000256" key="2">
    <source>
        <dbReference type="ARBA" id="ARBA00023157"/>
    </source>
</evidence>
<dbReference type="PANTHER" id="PTHR31614">
    <property type="entry name" value="PROTEIN DOWNSTREAM OF FLC-RELATED"/>
    <property type="match status" value="1"/>
</dbReference>
<organism evidence="4 5">
    <name type="scientific">Papaver somniferum</name>
    <name type="common">Opium poppy</name>
    <dbReference type="NCBI Taxonomy" id="3469"/>
    <lineage>
        <taxon>Eukaryota</taxon>
        <taxon>Viridiplantae</taxon>
        <taxon>Streptophyta</taxon>
        <taxon>Embryophyta</taxon>
        <taxon>Tracheophyta</taxon>
        <taxon>Spermatophyta</taxon>
        <taxon>Magnoliopsida</taxon>
        <taxon>Ranunculales</taxon>
        <taxon>Papaveraceae</taxon>
        <taxon>Papaveroideae</taxon>
        <taxon>Papaver</taxon>
    </lineage>
</organism>
<dbReference type="InterPro" id="IPR006040">
    <property type="entry name" value="Allergen_Ole_e_I_CS"/>
</dbReference>